<protein>
    <submittedName>
        <fullName evidence="5">Torsin-1A-like isoform X1</fullName>
    </submittedName>
</protein>
<evidence type="ECO:0000259" key="3">
    <source>
        <dbReference type="Pfam" id="PF21376"/>
    </source>
</evidence>
<dbReference type="InterPro" id="IPR010448">
    <property type="entry name" value="Torsin"/>
</dbReference>
<evidence type="ECO:0000256" key="1">
    <source>
        <dbReference type="ARBA" id="ARBA00006235"/>
    </source>
</evidence>
<dbReference type="PANTHER" id="PTHR10760:SF2">
    <property type="entry name" value="LD13476P-RELATED"/>
    <property type="match status" value="1"/>
</dbReference>
<name>A0A6J2XY49_SITOR</name>
<dbReference type="Pfam" id="PF06309">
    <property type="entry name" value="Torsin"/>
    <property type="match status" value="1"/>
</dbReference>
<dbReference type="RefSeq" id="XP_030756423.1">
    <property type="nucleotide sequence ID" value="XM_030900563.1"/>
</dbReference>
<gene>
    <name evidence="5" type="primary">LOC115882487</name>
</gene>
<keyword evidence="4" id="KW-1185">Reference proteome</keyword>
<dbReference type="PRINTS" id="PR00300">
    <property type="entry name" value="CLPPROTEASEA"/>
</dbReference>
<dbReference type="AlphaFoldDB" id="A0A6J2XY49"/>
<dbReference type="Pfam" id="PF21376">
    <property type="entry name" value="TOR1A_C"/>
    <property type="match status" value="1"/>
</dbReference>
<dbReference type="Gene3D" id="3.40.50.300">
    <property type="entry name" value="P-loop containing nucleotide triphosphate hydrolases"/>
    <property type="match status" value="1"/>
</dbReference>
<comment type="similarity">
    <text evidence="1">Belongs to the ClpA/ClpB family. Torsin subfamily.</text>
</comment>
<dbReference type="Proteomes" id="UP000504635">
    <property type="component" value="Unplaced"/>
</dbReference>
<feature type="chain" id="PRO_5026801095" evidence="2">
    <location>
        <begin position="20"/>
        <end position="375"/>
    </location>
</feature>
<organism evidence="4 5">
    <name type="scientific">Sitophilus oryzae</name>
    <name type="common">Rice weevil</name>
    <name type="synonym">Curculio oryzae</name>
    <dbReference type="NCBI Taxonomy" id="7048"/>
    <lineage>
        <taxon>Eukaryota</taxon>
        <taxon>Metazoa</taxon>
        <taxon>Ecdysozoa</taxon>
        <taxon>Arthropoda</taxon>
        <taxon>Hexapoda</taxon>
        <taxon>Insecta</taxon>
        <taxon>Pterygota</taxon>
        <taxon>Neoptera</taxon>
        <taxon>Endopterygota</taxon>
        <taxon>Coleoptera</taxon>
        <taxon>Polyphaga</taxon>
        <taxon>Cucujiformia</taxon>
        <taxon>Curculionidae</taxon>
        <taxon>Dryophthorinae</taxon>
        <taxon>Sitophilus</taxon>
    </lineage>
</organism>
<dbReference type="SUPFAM" id="SSF52540">
    <property type="entry name" value="P-loop containing nucleoside triphosphate hydrolases"/>
    <property type="match status" value="1"/>
</dbReference>
<sequence length="375" mass="44111">MLFRNLVIFFLSYVKFNNCFNIGGFKIEWPTKLEDLNLYCKFKECCNDNWIKYNRVRLVKNLTDRVYGQPLLNEAVDALSAHFNPYYPPTKALTLSFHGMTGTGKNFVSKFIAESIYKAGSKSKYVHHFIGRMHFSERSKVHEYKSDLYSWLKGNMSDCPQQLFIFDEVDKIVPEVLNAIKPVIDYRDNVDGIDYSQSVFIFLSNTGADLINEHYYDLHMSEGKSREQLSLTDFEWLIKKGIFNEEGWLNKENSYFINIAKKVYYFSFIGSFYQFISTLGGFHHSDTIKNNLIDHYIPFLPLEERHIRSCIREEFRLKSVTNPRKEHIEQIMQYIEWGPDSSKTFSKTGCKRIGQKVALLVAKYYKQYFTGRDEL</sequence>
<evidence type="ECO:0000313" key="4">
    <source>
        <dbReference type="Proteomes" id="UP000504635"/>
    </source>
</evidence>
<dbReference type="GO" id="GO:0012505">
    <property type="term" value="C:endomembrane system"/>
    <property type="evidence" value="ECO:0007669"/>
    <property type="project" value="UniProtKB-ARBA"/>
</dbReference>
<dbReference type="GO" id="GO:0005524">
    <property type="term" value="F:ATP binding"/>
    <property type="evidence" value="ECO:0007669"/>
    <property type="project" value="InterPro"/>
</dbReference>
<dbReference type="GeneID" id="115882487"/>
<reference evidence="5" key="1">
    <citation type="submission" date="2025-08" db="UniProtKB">
        <authorList>
            <consortium name="RefSeq"/>
        </authorList>
    </citation>
    <scope>IDENTIFICATION</scope>
    <source>
        <tissue evidence="5">Gonads</tissue>
    </source>
</reference>
<proteinExistence type="inferred from homology"/>
<dbReference type="InterPro" id="IPR001270">
    <property type="entry name" value="ClpA/B"/>
</dbReference>
<feature type="signal peptide" evidence="2">
    <location>
        <begin position="1"/>
        <end position="19"/>
    </location>
</feature>
<accession>A0A6J2XY49</accession>
<dbReference type="KEGG" id="soy:115882487"/>
<keyword evidence="2" id="KW-0732">Signal</keyword>
<evidence type="ECO:0000256" key="2">
    <source>
        <dbReference type="SAM" id="SignalP"/>
    </source>
</evidence>
<feature type="domain" description="Torsin-1A C-terminal" evidence="3">
    <location>
        <begin position="302"/>
        <end position="357"/>
    </location>
</feature>
<dbReference type="FunCoup" id="A0A6J2XY49">
    <property type="interactions" value="1142"/>
</dbReference>
<dbReference type="OrthoDB" id="19623at2759"/>
<dbReference type="InterPro" id="IPR027417">
    <property type="entry name" value="P-loop_NTPase"/>
</dbReference>
<dbReference type="InParanoid" id="A0A6J2XY49"/>
<dbReference type="GO" id="GO:0071218">
    <property type="term" value="P:cellular response to misfolded protein"/>
    <property type="evidence" value="ECO:0007669"/>
    <property type="project" value="TreeGrafter"/>
</dbReference>
<dbReference type="InterPro" id="IPR049337">
    <property type="entry name" value="TOR1A_C"/>
</dbReference>
<evidence type="ECO:0000313" key="5">
    <source>
        <dbReference type="RefSeq" id="XP_030756423.1"/>
    </source>
</evidence>
<dbReference type="PANTHER" id="PTHR10760">
    <property type="entry name" value="TORSIN"/>
    <property type="match status" value="1"/>
</dbReference>
<dbReference type="GO" id="GO:0005737">
    <property type="term" value="C:cytoplasm"/>
    <property type="evidence" value="ECO:0007669"/>
    <property type="project" value="UniProtKB-ARBA"/>
</dbReference>
<dbReference type="GO" id="GO:0016887">
    <property type="term" value="F:ATP hydrolysis activity"/>
    <property type="evidence" value="ECO:0007669"/>
    <property type="project" value="InterPro"/>
</dbReference>